<dbReference type="EMBL" id="MW460248">
    <property type="protein sequence ID" value="QSL99626.1"/>
    <property type="molecule type" value="Genomic_DNA"/>
</dbReference>
<feature type="compositionally biased region" description="Basic and acidic residues" evidence="1">
    <location>
        <begin position="28"/>
        <end position="39"/>
    </location>
</feature>
<accession>A0A899INI3</accession>
<evidence type="ECO:0000313" key="3">
    <source>
        <dbReference type="Proteomes" id="UP000663627"/>
    </source>
</evidence>
<evidence type="ECO:0000256" key="1">
    <source>
        <dbReference type="SAM" id="MobiDB-lite"/>
    </source>
</evidence>
<evidence type="ECO:0008006" key="4">
    <source>
        <dbReference type="Google" id="ProtNLM"/>
    </source>
</evidence>
<evidence type="ECO:0000313" key="2">
    <source>
        <dbReference type="EMBL" id="QSL99626.1"/>
    </source>
</evidence>
<feature type="compositionally biased region" description="Basic residues" evidence="1">
    <location>
        <begin position="47"/>
        <end position="58"/>
    </location>
</feature>
<proteinExistence type="predicted"/>
<sequence>MQDLQASRSCALGPRGGGALLAALPSRPKPETAREKREGMSNTPVKRAPRKASPKPKKSLIPGEPGYDWRTIYPTSVKLFKFTSDDGFVVCLPKFRQPGEGEVFGLMLMDKSDQELLLHVLRECITADATNPQDALMVTFEALRKMKADGTVEKLLEEWPADAGVKLEK</sequence>
<dbReference type="Proteomes" id="UP000663627">
    <property type="component" value="Segment"/>
</dbReference>
<name>A0A899INI3_9CAUD</name>
<feature type="region of interest" description="Disordered" evidence="1">
    <location>
        <begin position="1"/>
        <end position="63"/>
    </location>
</feature>
<organism evidence="2 3">
    <name type="scientific">Mycobacterium phage Maco2</name>
    <dbReference type="NCBI Taxonomy" id="2805749"/>
    <lineage>
        <taxon>Viruses</taxon>
        <taxon>Duplodnaviria</taxon>
        <taxon>Heunggongvirae</taxon>
        <taxon>Uroviricota</taxon>
        <taxon>Caudoviricetes</taxon>
        <taxon>Mapvirus</taxon>
        <taxon>Mapvirus Ff47</taxon>
    </lineage>
</organism>
<reference evidence="2" key="1">
    <citation type="submission" date="2021-01" db="EMBL/GenBank/DDBJ databases">
        <authorList>
            <person name="Rakov C."/>
            <person name="Yerushalmy O."/>
            <person name="Alkalay-Oren S."/>
            <person name="Coppenhagen-Glazer S."/>
            <person name="Hazan R."/>
        </authorList>
    </citation>
    <scope>NUCLEOTIDE SEQUENCE</scope>
</reference>
<protein>
    <recommendedName>
        <fullName evidence="4">Tail assembly chaperone</fullName>
    </recommendedName>
</protein>